<dbReference type="EMBL" id="JXZB01000001">
    <property type="protein sequence ID" value="KIQ66235.1"/>
    <property type="molecule type" value="Genomic_DNA"/>
</dbReference>
<sequence>MRKKLVEQAFRAEAGALGAALAGLGAGEWARPTRCEPWTVVELLAHVRVAVGRVEAMLAGPEPERAEVTAVGYYRPDERFDAATNRARIALARDTADGDTDPVAAFERTWQGVADRFEGEAEARVVRTRHGDPMLLTEFMITRVVESAVHGLDLADALDRPAWLTDEASEVLEELLLTDVDGASVRAALGWDRATLLRKATGRAELDAAERAEVARAGITWLTLG</sequence>
<dbReference type="Gene3D" id="1.20.120.450">
    <property type="entry name" value="dinb family like domain"/>
    <property type="match status" value="1"/>
</dbReference>
<dbReference type="SUPFAM" id="SSF109854">
    <property type="entry name" value="DinB/YfiT-like putative metalloenzymes"/>
    <property type="match status" value="1"/>
</dbReference>
<dbReference type="STRING" id="2064.TR51_00705"/>
<dbReference type="RefSeq" id="WP_043907288.1">
    <property type="nucleotide sequence ID" value="NZ_JXZB01000001.1"/>
</dbReference>
<evidence type="ECO:0000313" key="3">
    <source>
        <dbReference type="Proteomes" id="UP000032066"/>
    </source>
</evidence>
<dbReference type="AlphaFoldDB" id="A0A0D0NDH9"/>
<reference evidence="2 3" key="1">
    <citation type="submission" date="2015-02" db="EMBL/GenBank/DDBJ databases">
        <title>Draft genome sequence of Kitasatospora griseola MF730-N6, a bafilomycin, terpentecin and satosporin producer.</title>
        <authorList>
            <person name="Arens J.C."/>
            <person name="Haltli B."/>
            <person name="Kerr R.G."/>
        </authorList>
    </citation>
    <scope>NUCLEOTIDE SEQUENCE [LARGE SCALE GENOMIC DNA]</scope>
    <source>
        <strain evidence="2 3">MF730-N6</strain>
    </source>
</reference>
<dbReference type="Proteomes" id="UP000032066">
    <property type="component" value="Unassembled WGS sequence"/>
</dbReference>
<proteinExistence type="predicted"/>
<organism evidence="2 3">
    <name type="scientific">Kitasatospora griseola</name>
    <name type="common">Streptomyces griseolosporeus</name>
    <dbReference type="NCBI Taxonomy" id="2064"/>
    <lineage>
        <taxon>Bacteria</taxon>
        <taxon>Bacillati</taxon>
        <taxon>Actinomycetota</taxon>
        <taxon>Actinomycetes</taxon>
        <taxon>Kitasatosporales</taxon>
        <taxon>Streptomycetaceae</taxon>
        <taxon>Kitasatospora</taxon>
    </lineage>
</organism>
<protein>
    <recommendedName>
        <fullName evidence="1">Mycothiol-dependent maleylpyruvate isomerase metal-binding domain-containing protein</fullName>
    </recommendedName>
</protein>
<dbReference type="InterPro" id="IPR034660">
    <property type="entry name" value="DinB/YfiT-like"/>
</dbReference>
<dbReference type="InterPro" id="IPR024344">
    <property type="entry name" value="MDMPI_metal-binding"/>
</dbReference>
<name>A0A0D0NDH9_KITGR</name>
<evidence type="ECO:0000313" key="2">
    <source>
        <dbReference type="EMBL" id="KIQ66235.1"/>
    </source>
</evidence>
<accession>A0A0D0NDH9</accession>
<evidence type="ECO:0000259" key="1">
    <source>
        <dbReference type="Pfam" id="PF11716"/>
    </source>
</evidence>
<comment type="caution">
    <text evidence="2">The sequence shown here is derived from an EMBL/GenBank/DDBJ whole genome shotgun (WGS) entry which is preliminary data.</text>
</comment>
<keyword evidence="3" id="KW-1185">Reference proteome</keyword>
<dbReference type="GO" id="GO:0046872">
    <property type="term" value="F:metal ion binding"/>
    <property type="evidence" value="ECO:0007669"/>
    <property type="project" value="InterPro"/>
</dbReference>
<gene>
    <name evidence="2" type="ORF">TR51_00705</name>
</gene>
<feature type="domain" description="Mycothiol-dependent maleylpyruvate isomerase metal-binding" evidence="1">
    <location>
        <begin position="10"/>
        <end position="155"/>
    </location>
</feature>
<dbReference type="OrthoDB" id="3677409at2"/>
<dbReference type="Pfam" id="PF11716">
    <property type="entry name" value="MDMPI_N"/>
    <property type="match status" value="1"/>
</dbReference>
<dbReference type="PATRIC" id="fig|2064.6.peg.160"/>